<accession>A0A0K2Y8J0</accession>
<protein>
    <submittedName>
        <fullName evidence="1">Uncharacterized protein</fullName>
    </submittedName>
</protein>
<dbReference type="Proteomes" id="UP000046090">
    <property type="component" value="Unassembled WGS sequence"/>
</dbReference>
<evidence type="ECO:0000313" key="1">
    <source>
        <dbReference type="EMBL" id="CRI34009.1"/>
    </source>
</evidence>
<sequence>MATGKCGNPKVFTALLFYLLTGPIFKTYEVKQHSNFCPHDLNDLAHLLGKNTHHLNLNFNTP</sequence>
<dbReference type="AlphaFoldDB" id="A0A0K2Y8J0"/>
<reference evidence="2" key="1">
    <citation type="submission" date="2014-12" db="EMBL/GenBank/DDBJ databases">
        <authorList>
            <person name="Smet A."/>
        </authorList>
    </citation>
    <scope>NUCLEOTIDE SEQUENCE [LARGE SCALE GENOMIC DNA]</scope>
</reference>
<name>A0A0K2Y8J0_HELHE</name>
<dbReference type="EMBL" id="CDMK01000001">
    <property type="protein sequence ID" value="CRI34009.1"/>
    <property type="molecule type" value="Genomic_DNA"/>
</dbReference>
<evidence type="ECO:0000313" key="2">
    <source>
        <dbReference type="Proteomes" id="UP000046090"/>
    </source>
</evidence>
<gene>
    <name evidence="1" type="ORF">HHE01_16950</name>
</gene>
<organism evidence="1 2">
    <name type="scientific">Helicobacter heilmannii</name>
    <dbReference type="NCBI Taxonomy" id="35817"/>
    <lineage>
        <taxon>Bacteria</taxon>
        <taxon>Pseudomonadati</taxon>
        <taxon>Campylobacterota</taxon>
        <taxon>Epsilonproteobacteria</taxon>
        <taxon>Campylobacterales</taxon>
        <taxon>Helicobacteraceae</taxon>
        <taxon>Helicobacter</taxon>
    </lineage>
</organism>
<proteinExistence type="predicted"/>
<keyword evidence="2" id="KW-1185">Reference proteome</keyword>